<keyword evidence="6" id="KW-1185">Reference proteome</keyword>
<evidence type="ECO:0000256" key="1">
    <source>
        <dbReference type="ARBA" id="ARBA00037217"/>
    </source>
</evidence>
<dbReference type="Pfam" id="PF01593">
    <property type="entry name" value="Amino_oxidase"/>
    <property type="match status" value="1"/>
</dbReference>
<dbReference type="PANTHER" id="PTHR10668">
    <property type="entry name" value="PHYTOENE DEHYDROGENASE"/>
    <property type="match status" value="1"/>
</dbReference>
<dbReference type="GO" id="GO:0016491">
    <property type="term" value="F:oxidoreductase activity"/>
    <property type="evidence" value="ECO:0007669"/>
    <property type="project" value="InterPro"/>
</dbReference>
<evidence type="ECO:0000256" key="3">
    <source>
        <dbReference type="ARBA" id="ARBA00040298"/>
    </source>
</evidence>
<dbReference type="SUPFAM" id="SSF51905">
    <property type="entry name" value="FAD/NAD(P)-binding domain"/>
    <property type="match status" value="1"/>
</dbReference>
<dbReference type="Proteomes" id="UP000332515">
    <property type="component" value="Unassembled WGS sequence"/>
</dbReference>
<name>A0A6A7Y3Y7_9HYPH</name>
<evidence type="ECO:0000256" key="2">
    <source>
        <dbReference type="ARBA" id="ARBA00038825"/>
    </source>
</evidence>
<comment type="caution">
    <text evidence="5">The sequence shown here is derived from an EMBL/GenBank/DDBJ whole genome shotgun (WGS) entry which is preliminary data.</text>
</comment>
<accession>A0A6A7Y3Y7</accession>
<organism evidence="5 6">
    <name type="scientific">Segnochrobactrum spirostomi</name>
    <dbReference type="NCBI Taxonomy" id="2608987"/>
    <lineage>
        <taxon>Bacteria</taxon>
        <taxon>Pseudomonadati</taxon>
        <taxon>Pseudomonadota</taxon>
        <taxon>Alphaproteobacteria</taxon>
        <taxon>Hyphomicrobiales</taxon>
        <taxon>Segnochrobactraceae</taxon>
        <taxon>Segnochrobactrum</taxon>
    </lineage>
</organism>
<dbReference type="Gene3D" id="3.50.50.60">
    <property type="entry name" value="FAD/NAD(P)-binding domain"/>
    <property type="match status" value="2"/>
</dbReference>
<evidence type="ECO:0000313" key="6">
    <source>
        <dbReference type="Proteomes" id="UP000332515"/>
    </source>
</evidence>
<protein>
    <recommendedName>
        <fullName evidence="3">Pyridine nucleotide-disulfide oxidoreductase domain-containing protein 2</fullName>
    </recommendedName>
</protein>
<proteinExistence type="predicted"/>
<evidence type="ECO:0000313" key="5">
    <source>
        <dbReference type="EMBL" id="MQT12958.1"/>
    </source>
</evidence>
<dbReference type="InterPro" id="IPR002937">
    <property type="entry name" value="Amino_oxidase"/>
</dbReference>
<dbReference type="PANTHER" id="PTHR10668:SF105">
    <property type="entry name" value="DEHYDROGENASE-RELATED"/>
    <property type="match status" value="1"/>
</dbReference>
<dbReference type="EMBL" id="VWNA01000001">
    <property type="protein sequence ID" value="MQT12958.1"/>
    <property type="molecule type" value="Genomic_DNA"/>
</dbReference>
<gene>
    <name evidence="5" type="ORF">F0357_09920</name>
</gene>
<feature type="domain" description="Amine oxidase" evidence="4">
    <location>
        <begin position="23"/>
        <end position="360"/>
    </location>
</feature>
<evidence type="ECO:0000259" key="4">
    <source>
        <dbReference type="Pfam" id="PF01593"/>
    </source>
</evidence>
<reference evidence="5 6" key="1">
    <citation type="submission" date="2019-09" db="EMBL/GenBank/DDBJ databases">
        <title>Segnochrobactrum spirostomi gen. nov., sp. nov., isolated from the ciliate Spirostomum cf. yagiui and description of a novel family, Segnochrobactraceae fam. nov. within the order Rhizobiales of the class Alphaproteobacteria.</title>
        <authorList>
            <person name="Akter S."/>
            <person name="Shazib S.U.A."/>
            <person name="Shin M.K."/>
        </authorList>
    </citation>
    <scope>NUCLEOTIDE SEQUENCE [LARGE SCALE GENOMIC DNA]</scope>
    <source>
        <strain evidence="5 6">Sp-1</strain>
    </source>
</reference>
<dbReference type="AlphaFoldDB" id="A0A6A7Y3Y7"/>
<dbReference type="RefSeq" id="WP_153480502.1">
    <property type="nucleotide sequence ID" value="NZ_VWNA01000001.1"/>
</dbReference>
<sequence length="533" mass="55890">MSGHTASSSGADYVIVGSGINALVAAAMLGRKGRKVVLLERNDRIGGCLRTEEVTAPGFVHDVMATTFVLFITSPAYAALGKDLEARGLAFCHSPTPTGVLLPDGRHAVLAMDRARNVAAFEALAVGDGKAFDRTMQRLGADAPFLFALLGGSLWSGAMVKTVLKEAWRRGPRALARFFGEALEPARGHLESTYGSEVTRALWAPWVLHCGLGPESAYSAEMVKVIGFAVEAAGCPIVKGGAKTFLAAFERLIIDQGGTILTGADVVAIERGAGGRATGVRTADGRRFAASRGVIASTAPKQLYQGLLGGADLPETVRDDLQGFRHGKGNLQVHYALSRPPRWRDGDLGGVALLHLTPGLDGVSRAANEAERGLLPAVPTICVGQPTALDPSRAPEGQAILWLQLPEAPRVLKGDAAGEIAVDPAAGWTEAVREAYADRIEAILARHIEDFAATKIARRVFSPADLEALNVNLVGGDPYGGACGLDQFFLWRPLKGSVNHRTFVPGLYHIGASTHPGPGLGGGSGFLLAQSLA</sequence>
<comment type="function">
    <text evidence="1">Probable oxidoreductase that may play a role as regulator of mitochondrial function.</text>
</comment>
<dbReference type="InterPro" id="IPR036188">
    <property type="entry name" value="FAD/NAD-bd_sf"/>
</dbReference>
<comment type="subunit">
    <text evidence="2">Interacts with COX5B; this interaction may contribute to localize PYROXD2 to the inner face of the inner mitochondrial membrane.</text>
</comment>